<dbReference type="SMART" id="SM00530">
    <property type="entry name" value="HTH_XRE"/>
    <property type="match status" value="1"/>
</dbReference>
<dbReference type="CDD" id="cd00093">
    <property type="entry name" value="HTH_XRE"/>
    <property type="match status" value="1"/>
</dbReference>
<comment type="caution">
    <text evidence="3">The sequence shown here is derived from an EMBL/GenBank/DDBJ whole genome shotgun (WGS) entry which is preliminary data.</text>
</comment>
<name>A0A934IGE0_9HYPH</name>
<evidence type="ECO:0000313" key="3">
    <source>
        <dbReference type="EMBL" id="MBJ3776194.1"/>
    </source>
</evidence>
<evidence type="ECO:0000313" key="4">
    <source>
        <dbReference type="Proteomes" id="UP000609531"/>
    </source>
</evidence>
<dbReference type="Pfam" id="PF01381">
    <property type="entry name" value="HTH_3"/>
    <property type="match status" value="1"/>
</dbReference>
<dbReference type="GO" id="GO:0003700">
    <property type="term" value="F:DNA-binding transcription factor activity"/>
    <property type="evidence" value="ECO:0007669"/>
    <property type="project" value="TreeGrafter"/>
</dbReference>
<dbReference type="InterPro" id="IPR050807">
    <property type="entry name" value="TransReg_Diox_bact_type"/>
</dbReference>
<protein>
    <submittedName>
        <fullName evidence="3">Helix-turn-helix transcriptional regulator</fullName>
    </submittedName>
</protein>
<dbReference type="Proteomes" id="UP000609531">
    <property type="component" value="Unassembled WGS sequence"/>
</dbReference>
<dbReference type="SUPFAM" id="SSF47413">
    <property type="entry name" value="lambda repressor-like DNA-binding domains"/>
    <property type="match status" value="1"/>
</dbReference>
<dbReference type="PANTHER" id="PTHR46797">
    <property type="entry name" value="HTH-TYPE TRANSCRIPTIONAL REGULATOR"/>
    <property type="match status" value="1"/>
</dbReference>
<accession>A0A934IGE0</accession>
<dbReference type="EMBL" id="JAEKJA010000007">
    <property type="protein sequence ID" value="MBJ3776194.1"/>
    <property type="molecule type" value="Genomic_DNA"/>
</dbReference>
<dbReference type="InterPro" id="IPR010982">
    <property type="entry name" value="Lambda_DNA-bd_dom_sf"/>
</dbReference>
<dbReference type="AlphaFoldDB" id="A0A934IGE0"/>
<reference evidence="3" key="1">
    <citation type="submission" date="2020-12" db="EMBL/GenBank/DDBJ databases">
        <title>Bacterial taxonomy.</title>
        <authorList>
            <person name="Pan X."/>
        </authorList>
    </citation>
    <scope>NUCLEOTIDE SEQUENCE</scope>
    <source>
        <strain evidence="3">B2012</strain>
    </source>
</reference>
<proteinExistence type="predicted"/>
<keyword evidence="1" id="KW-0238">DNA-binding</keyword>
<keyword evidence="4" id="KW-1185">Reference proteome</keyword>
<feature type="domain" description="HTH cro/C1-type" evidence="2">
    <location>
        <begin position="16"/>
        <end position="70"/>
    </location>
</feature>
<dbReference type="Gene3D" id="1.10.260.40">
    <property type="entry name" value="lambda repressor-like DNA-binding domains"/>
    <property type="match status" value="1"/>
</dbReference>
<dbReference type="InterPro" id="IPR001387">
    <property type="entry name" value="Cro/C1-type_HTH"/>
</dbReference>
<dbReference type="Gene3D" id="2.60.120.10">
    <property type="entry name" value="Jelly Rolls"/>
    <property type="match status" value="1"/>
</dbReference>
<gene>
    <name evidence="3" type="ORF">JCR33_10875</name>
</gene>
<dbReference type="SUPFAM" id="SSF51182">
    <property type="entry name" value="RmlC-like cupins"/>
    <property type="match status" value="1"/>
</dbReference>
<dbReference type="PANTHER" id="PTHR46797:SF10">
    <property type="entry name" value="BLR1115 PROTEIN"/>
    <property type="match status" value="1"/>
</dbReference>
<dbReference type="CDD" id="cd02209">
    <property type="entry name" value="cupin_XRE_C"/>
    <property type="match status" value="1"/>
</dbReference>
<dbReference type="GO" id="GO:0003677">
    <property type="term" value="F:DNA binding"/>
    <property type="evidence" value="ECO:0007669"/>
    <property type="project" value="UniProtKB-KW"/>
</dbReference>
<organism evidence="3 4">
    <name type="scientific">Acuticoccus mangrovi</name>
    <dbReference type="NCBI Taxonomy" id="2796142"/>
    <lineage>
        <taxon>Bacteria</taxon>
        <taxon>Pseudomonadati</taxon>
        <taxon>Pseudomonadota</taxon>
        <taxon>Alphaproteobacteria</taxon>
        <taxon>Hyphomicrobiales</taxon>
        <taxon>Amorphaceae</taxon>
        <taxon>Acuticoccus</taxon>
    </lineage>
</organism>
<dbReference type="InterPro" id="IPR014710">
    <property type="entry name" value="RmlC-like_jellyroll"/>
</dbReference>
<dbReference type="GO" id="GO:0005829">
    <property type="term" value="C:cytosol"/>
    <property type="evidence" value="ECO:0007669"/>
    <property type="project" value="TreeGrafter"/>
</dbReference>
<dbReference type="PROSITE" id="PS50943">
    <property type="entry name" value="HTH_CROC1"/>
    <property type="match status" value="1"/>
</dbReference>
<dbReference type="InterPro" id="IPR011051">
    <property type="entry name" value="RmlC_Cupin_sf"/>
</dbReference>
<dbReference type="RefSeq" id="WP_198882070.1">
    <property type="nucleotide sequence ID" value="NZ_JAEKJA010000007.1"/>
</dbReference>
<sequence>MRHEAPTLDERMAERLRALRAARGWSLEALAERCGVSRATLSRLEKAEVSPTAEVLGRLCAAYGITMSRLLAMVEVSFAPLVRRGEQAEWVDPATGFRRRIVSPPGEPLMGEVIECAIPAGRRIHYDAPSRAGLEHHLVMLDGRLGVSLGDVVHDLGPGDCLRYRLHGPSTFETGETAARYLLAMM</sequence>
<evidence type="ECO:0000259" key="2">
    <source>
        <dbReference type="PROSITE" id="PS50943"/>
    </source>
</evidence>
<evidence type="ECO:0000256" key="1">
    <source>
        <dbReference type="ARBA" id="ARBA00023125"/>
    </source>
</evidence>